<dbReference type="EMBL" id="JARKIB010000068">
    <property type="protein sequence ID" value="KAJ7749639.1"/>
    <property type="molecule type" value="Genomic_DNA"/>
</dbReference>
<evidence type="ECO:0000313" key="4">
    <source>
        <dbReference type="Proteomes" id="UP001215598"/>
    </source>
</evidence>
<evidence type="ECO:0000313" key="3">
    <source>
        <dbReference type="EMBL" id="KAJ7749639.1"/>
    </source>
</evidence>
<feature type="region of interest" description="Disordered" evidence="1">
    <location>
        <begin position="159"/>
        <end position="183"/>
    </location>
</feature>
<organism evidence="3 4">
    <name type="scientific">Mycena metata</name>
    <dbReference type="NCBI Taxonomy" id="1033252"/>
    <lineage>
        <taxon>Eukaryota</taxon>
        <taxon>Fungi</taxon>
        <taxon>Dikarya</taxon>
        <taxon>Basidiomycota</taxon>
        <taxon>Agaricomycotina</taxon>
        <taxon>Agaricomycetes</taxon>
        <taxon>Agaricomycetidae</taxon>
        <taxon>Agaricales</taxon>
        <taxon>Marasmiineae</taxon>
        <taxon>Mycenaceae</taxon>
        <taxon>Mycena</taxon>
    </lineage>
</organism>
<accession>A0AAD7IVM0</accession>
<reference evidence="3" key="1">
    <citation type="submission" date="2023-03" db="EMBL/GenBank/DDBJ databases">
        <title>Massive genome expansion in bonnet fungi (Mycena s.s.) driven by repeated elements and novel gene families across ecological guilds.</title>
        <authorList>
            <consortium name="Lawrence Berkeley National Laboratory"/>
            <person name="Harder C.B."/>
            <person name="Miyauchi S."/>
            <person name="Viragh M."/>
            <person name="Kuo A."/>
            <person name="Thoen E."/>
            <person name="Andreopoulos B."/>
            <person name="Lu D."/>
            <person name="Skrede I."/>
            <person name="Drula E."/>
            <person name="Henrissat B."/>
            <person name="Morin E."/>
            <person name="Kohler A."/>
            <person name="Barry K."/>
            <person name="LaButti K."/>
            <person name="Morin E."/>
            <person name="Salamov A."/>
            <person name="Lipzen A."/>
            <person name="Mereny Z."/>
            <person name="Hegedus B."/>
            <person name="Baldrian P."/>
            <person name="Stursova M."/>
            <person name="Weitz H."/>
            <person name="Taylor A."/>
            <person name="Grigoriev I.V."/>
            <person name="Nagy L.G."/>
            <person name="Martin F."/>
            <person name="Kauserud H."/>
        </authorList>
    </citation>
    <scope>NUCLEOTIDE SEQUENCE</scope>
    <source>
        <strain evidence="3">CBHHK182m</strain>
    </source>
</reference>
<protein>
    <submittedName>
        <fullName evidence="3">Uncharacterized protein</fullName>
    </submittedName>
</protein>
<dbReference type="EMBL" id="JARKIB010000072">
    <property type="protein sequence ID" value="KAJ7748655.1"/>
    <property type="molecule type" value="Genomic_DNA"/>
</dbReference>
<proteinExistence type="predicted"/>
<dbReference type="Proteomes" id="UP001215598">
    <property type="component" value="Unassembled WGS sequence"/>
</dbReference>
<name>A0AAD7IVM0_9AGAR</name>
<evidence type="ECO:0000256" key="1">
    <source>
        <dbReference type="SAM" id="MobiDB-lite"/>
    </source>
</evidence>
<dbReference type="AlphaFoldDB" id="A0AAD7IVM0"/>
<sequence length="318" mass="36243">MHQDAPVAPMTDEFSRGLSALKEVVDRVSTPHSIARVLQEIAAFLQIFNLPLRDQDVAIITPFRGVVDEITRYARIIAGWSIFKRYAWQYPILSELFKFRRSLNELFLAAIVINSVPSPVPNPGSKPGRGKSSMRRKVVSSWSRLPDRLMASHVKNSVAAASDSTVEPADSPALERTASGKDKNDYRQDTEWFWEFFDERHPRNYIRQVLQRTVEDLMRGLDDHRLLGYGDMSRFRAAVRQGAGEVDVFMSIAETSGHIHNFKIVLFDLMKDDPVLQDLLKRQMTTSYIMSRPTGGPPYLENNIGSALLQNHMRKLNR</sequence>
<gene>
    <name evidence="3" type="ORF">B0H16DRAFT_868460</name>
    <name evidence="2" type="ORF">B0H16DRAFT_901900</name>
</gene>
<keyword evidence="4" id="KW-1185">Reference proteome</keyword>
<evidence type="ECO:0000313" key="2">
    <source>
        <dbReference type="EMBL" id="KAJ7748655.1"/>
    </source>
</evidence>
<comment type="caution">
    <text evidence="3">The sequence shown here is derived from an EMBL/GenBank/DDBJ whole genome shotgun (WGS) entry which is preliminary data.</text>
</comment>